<proteinExistence type="predicted"/>
<evidence type="ECO:0000313" key="3">
    <source>
        <dbReference type="EMBL" id="PSK37393.1"/>
    </source>
</evidence>
<evidence type="ECO:0000256" key="2">
    <source>
        <dbReference type="SAM" id="Phobius"/>
    </source>
</evidence>
<feature type="transmembrane region" description="Helical" evidence="2">
    <location>
        <begin position="246"/>
        <end position="269"/>
    </location>
</feature>
<keyword evidence="4" id="KW-1185">Reference proteome</keyword>
<name>A0A2P7YN46_9PEZI</name>
<gene>
    <name evidence="3" type="ORF">B9Z65_2135</name>
</gene>
<sequence>MPYGLVRNLATWLSAFTLNRAPAHFTSKKGEAGSLPPVPSDVAEQHSLVDSLFGELSQDPATSQKIPEEKEIIKVLQTYQAIADRHTTSNERSVPGQEPRGASSSATSAMLKAMNKDQQESRVTPSDVLNNISTKATQLMELPSIFISDEVLKSYIKLQSQLNRPQNFPTILELYRTKPSPRPLNRAPYITFAEPSPNAPSVAVHPDVAEIALSAAIKHSLPLCLSVIDATYSQTSYARYKIIKSAIVPIAGAVAAPVAAYTLASQFALVQTTMDTTHATTVAMAGIMTYISVVGSMGYIAVTTSNDQMVRVTWASGMPLWERWVREEERAAVDKVAQAWGFRNRTRWGDEEGREWDELREYAGIKGMVLDKVEFMQGME</sequence>
<organism evidence="3 4">
    <name type="scientific">Elsinoe australis</name>
    <dbReference type="NCBI Taxonomy" id="40998"/>
    <lineage>
        <taxon>Eukaryota</taxon>
        <taxon>Fungi</taxon>
        <taxon>Dikarya</taxon>
        <taxon>Ascomycota</taxon>
        <taxon>Pezizomycotina</taxon>
        <taxon>Dothideomycetes</taxon>
        <taxon>Dothideomycetidae</taxon>
        <taxon>Myriangiales</taxon>
        <taxon>Elsinoaceae</taxon>
        <taxon>Elsinoe</taxon>
    </lineage>
</organism>
<protein>
    <submittedName>
        <fullName evidence="3">Uncharacterized protein</fullName>
    </submittedName>
</protein>
<keyword evidence="2" id="KW-1133">Transmembrane helix</keyword>
<reference evidence="3 4" key="1">
    <citation type="submission" date="2017-05" db="EMBL/GenBank/DDBJ databases">
        <title>Draft genome sequence of Elsinoe australis.</title>
        <authorList>
            <person name="Cheng Q."/>
        </authorList>
    </citation>
    <scope>NUCLEOTIDE SEQUENCE [LARGE SCALE GENOMIC DNA]</scope>
    <source>
        <strain evidence="3 4">NL1</strain>
    </source>
</reference>
<comment type="caution">
    <text evidence="3">The sequence shown here is derived from an EMBL/GenBank/DDBJ whole genome shotgun (WGS) entry which is preliminary data.</text>
</comment>
<dbReference type="AlphaFoldDB" id="A0A2P7YN46"/>
<dbReference type="Proteomes" id="UP000243723">
    <property type="component" value="Unassembled WGS sequence"/>
</dbReference>
<feature type="transmembrane region" description="Helical" evidence="2">
    <location>
        <begin position="281"/>
        <end position="302"/>
    </location>
</feature>
<feature type="region of interest" description="Disordered" evidence="1">
    <location>
        <begin position="85"/>
        <end position="125"/>
    </location>
</feature>
<evidence type="ECO:0000313" key="4">
    <source>
        <dbReference type="Proteomes" id="UP000243723"/>
    </source>
</evidence>
<keyword evidence="2" id="KW-0812">Transmembrane</keyword>
<dbReference type="OrthoDB" id="5360701at2759"/>
<dbReference type="EMBL" id="NHZQ01000412">
    <property type="protein sequence ID" value="PSK37393.1"/>
    <property type="molecule type" value="Genomic_DNA"/>
</dbReference>
<keyword evidence="2" id="KW-0472">Membrane</keyword>
<evidence type="ECO:0000256" key="1">
    <source>
        <dbReference type="SAM" id="MobiDB-lite"/>
    </source>
</evidence>
<accession>A0A2P7YN46</accession>